<evidence type="ECO:0008006" key="4">
    <source>
        <dbReference type="Google" id="ProtNLM"/>
    </source>
</evidence>
<evidence type="ECO:0000313" key="2">
    <source>
        <dbReference type="EMBL" id="URL59214.1"/>
    </source>
</evidence>
<gene>
    <name evidence="2" type="ORF">IM816_03610</name>
</gene>
<feature type="signal peptide" evidence="1">
    <location>
        <begin position="1"/>
        <end position="28"/>
    </location>
</feature>
<evidence type="ECO:0000256" key="1">
    <source>
        <dbReference type="SAM" id="SignalP"/>
    </source>
</evidence>
<proteinExistence type="predicted"/>
<reference evidence="2" key="1">
    <citation type="submission" date="2020-10" db="EMBL/GenBank/DDBJ databases">
        <title>Whole-genome sequence of Luteibacter sp. EIF3.</title>
        <authorList>
            <person name="Friedrich I."/>
            <person name="Hertel R."/>
            <person name="Daniel R."/>
        </authorList>
    </citation>
    <scope>NUCLEOTIDE SEQUENCE</scope>
    <source>
        <strain evidence="2">EIF3</strain>
    </source>
</reference>
<name>A0ABY4T8K1_9GAMM</name>
<dbReference type="RefSeq" id="WP_250339836.1">
    <property type="nucleotide sequence ID" value="NZ_CP063231.1"/>
</dbReference>
<dbReference type="EMBL" id="CP063231">
    <property type="protein sequence ID" value="URL59214.1"/>
    <property type="molecule type" value="Genomic_DNA"/>
</dbReference>
<protein>
    <recommendedName>
        <fullName evidence="4">Halovibrin HvnA</fullName>
    </recommendedName>
</protein>
<keyword evidence="1" id="KW-0732">Signal</keyword>
<evidence type="ECO:0000313" key="3">
    <source>
        <dbReference type="Proteomes" id="UP001056681"/>
    </source>
</evidence>
<dbReference type="Proteomes" id="UP001056681">
    <property type="component" value="Chromosome"/>
</dbReference>
<feature type="chain" id="PRO_5046014677" description="Halovibrin HvnA" evidence="1">
    <location>
        <begin position="29"/>
        <end position="312"/>
    </location>
</feature>
<organism evidence="2 3">
    <name type="scientific">Luteibacter flocculans</name>
    <dbReference type="NCBI Taxonomy" id="2780091"/>
    <lineage>
        <taxon>Bacteria</taxon>
        <taxon>Pseudomonadati</taxon>
        <taxon>Pseudomonadota</taxon>
        <taxon>Gammaproteobacteria</taxon>
        <taxon>Lysobacterales</taxon>
        <taxon>Rhodanobacteraceae</taxon>
        <taxon>Luteibacter</taxon>
    </lineage>
</organism>
<sequence>MKALVLRVVSLVSLVVASCAAIPAPYHATVSSVAVEPERSPVAYSPDAALAELNKWYSNTTANCGSATRPAFLCSGVLMRQVETSDAYLSWDPSSNAIAKGGISFSWIRADSNFPTFWKPNGFIFYPDFEIPSGKFHPAILCAFPFDGNSWERTENGCGQHRADSRSRPCDVLGITTATAWIDNYYMPGAGGNIHAHQCGWNVREGQPTTADRFQQNILARANLKVSEWNYWNELVLGTWRAGTGGTLPIHSFFYKNGDAQALTKARSDQTRYFNLYGLGLPIFRVTLPTESTGRAQFSYVAADQAVTPTRQ</sequence>
<keyword evidence="3" id="KW-1185">Reference proteome</keyword>
<dbReference type="PROSITE" id="PS51257">
    <property type="entry name" value="PROKAR_LIPOPROTEIN"/>
    <property type="match status" value="1"/>
</dbReference>
<accession>A0ABY4T8K1</accession>